<dbReference type="OrthoDB" id="9795634at2"/>
<dbReference type="AlphaFoldDB" id="A0A1G9VP76"/>
<dbReference type="InterPro" id="IPR029063">
    <property type="entry name" value="SAM-dependent_MTases_sf"/>
</dbReference>
<proteinExistence type="predicted"/>
<keyword evidence="2" id="KW-1185">Reference proteome</keyword>
<protein>
    <submittedName>
        <fullName evidence="1">UbiE/COQ5 methyltransferase family protein</fullName>
    </submittedName>
</protein>
<dbReference type="GO" id="GO:0008168">
    <property type="term" value="F:methyltransferase activity"/>
    <property type="evidence" value="ECO:0007669"/>
    <property type="project" value="UniProtKB-KW"/>
</dbReference>
<dbReference type="EMBL" id="FNFO01000022">
    <property type="protein sequence ID" value="SDM73615.1"/>
    <property type="molecule type" value="Genomic_DNA"/>
</dbReference>
<dbReference type="Proteomes" id="UP000198510">
    <property type="component" value="Unassembled WGS sequence"/>
</dbReference>
<evidence type="ECO:0000313" key="1">
    <source>
        <dbReference type="EMBL" id="SDM73615.1"/>
    </source>
</evidence>
<dbReference type="CDD" id="cd02440">
    <property type="entry name" value="AdoMet_MTases"/>
    <property type="match status" value="1"/>
</dbReference>
<organism evidence="1 2">
    <name type="scientific">Catalinimonas alkaloidigena</name>
    <dbReference type="NCBI Taxonomy" id="1075417"/>
    <lineage>
        <taxon>Bacteria</taxon>
        <taxon>Pseudomonadati</taxon>
        <taxon>Bacteroidota</taxon>
        <taxon>Cytophagia</taxon>
        <taxon>Cytophagales</taxon>
        <taxon>Catalimonadaceae</taxon>
        <taxon>Catalinimonas</taxon>
    </lineage>
</organism>
<reference evidence="1 2" key="1">
    <citation type="submission" date="2016-10" db="EMBL/GenBank/DDBJ databases">
        <authorList>
            <person name="de Groot N.N."/>
        </authorList>
    </citation>
    <scope>NUCLEOTIDE SEQUENCE [LARGE SCALE GENOMIC DNA]</scope>
    <source>
        <strain evidence="1 2">DSM 25186</strain>
    </source>
</reference>
<dbReference type="STRING" id="1075417.SAMN05421823_12212"/>
<name>A0A1G9VP76_9BACT</name>
<dbReference type="SUPFAM" id="SSF53335">
    <property type="entry name" value="S-adenosyl-L-methionine-dependent methyltransferases"/>
    <property type="match status" value="1"/>
</dbReference>
<evidence type="ECO:0000313" key="2">
    <source>
        <dbReference type="Proteomes" id="UP000198510"/>
    </source>
</evidence>
<dbReference type="Gene3D" id="3.40.50.150">
    <property type="entry name" value="Vaccinia Virus protein VP39"/>
    <property type="match status" value="1"/>
</dbReference>
<gene>
    <name evidence="1" type="ORF">SAMN05421823_12212</name>
</gene>
<dbReference type="GO" id="GO:0032259">
    <property type="term" value="P:methylation"/>
    <property type="evidence" value="ECO:0007669"/>
    <property type="project" value="UniProtKB-KW"/>
</dbReference>
<sequence>MILKANEVKHLYRRTARFYDAALLGYQLLGLDRHRQKAVAALALRPGDTVVDLECGTVANFPALVHAVGPTGQMIGMDLSEAMLAQARGLITRKGWTNAHLVHG</sequence>
<dbReference type="RefSeq" id="WP_089688771.1">
    <property type="nucleotide sequence ID" value="NZ_FNFO01000022.1"/>
</dbReference>
<keyword evidence="1" id="KW-0808">Transferase</keyword>
<accession>A0A1G9VP76</accession>
<keyword evidence="1" id="KW-0489">Methyltransferase</keyword>
<dbReference type="Pfam" id="PF01209">
    <property type="entry name" value="Ubie_methyltran"/>
    <property type="match status" value="1"/>
</dbReference>